<organism evidence="4 5">
    <name type="scientific">Lelliottia amnigena</name>
    <name type="common">Enterobacter amnigenus</name>
    <dbReference type="NCBI Taxonomy" id="61646"/>
    <lineage>
        <taxon>Bacteria</taxon>
        <taxon>Pseudomonadati</taxon>
        <taxon>Pseudomonadota</taxon>
        <taxon>Gammaproteobacteria</taxon>
        <taxon>Enterobacterales</taxon>
        <taxon>Enterobacteriaceae</taxon>
        <taxon>Lelliottia</taxon>
    </lineage>
</organism>
<dbReference type="RefSeq" id="WP_202666402.1">
    <property type="nucleotide sequence ID" value="NZ_JAENMR010000016.1"/>
</dbReference>
<sequence>MAIKKLDDGRYELDTRIGGRNSKRVRKKFNRKADAVAYERYMLGKFQRKEWDPTEQVDRRALDDIRELWWLYHGHALKNGSTEHRHLVKTITALGNPYIFEVNKRLLIVHRSRRIAQGISAATVNRDMYRLSGMFSALIKLEEFHGENPLRGLPPLAEKNPGMTFLTSAEIENLLKVLKGDERLIALLCLSTGGRWGEVSTLAESQIMHGRVVFLETKNGKKRVVPISAELEKEVLNNASGKLFKVDYENFCKKLRKVKPDLPRGQATHVLRHTFASHFMMNGGNIIALQQILGHANIQQTMAYAHLAPDYLQNAITLNPLKGGVCV</sequence>
<evidence type="ECO:0000259" key="3">
    <source>
        <dbReference type="PROSITE" id="PS51898"/>
    </source>
</evidence>
<dbReference type="InterPro" id="IPR011010">
    <property type="entry name" value="DNA_brk_join_enz"/>
</dbReference>
<name>A0AAP2AHL0_LELAM</name>
<feature type="domain" description="Tyr recombinase" evidence="3">
    <location>
        <begin position="161"/>
        <end position="317"/>
    </location>
</feature>
<dbReference type="InterPro" id="IPR057084">
    <property type="entry name" value="Int_N"/>
</dbReference>
<dbReference type="GO" id="GO:0015074">
    <property type="term" value="P:DNA integration"/>
    <property type="evidence" value="ECO:0007669"/>
    <property type="project" value="UniProtKB-KW"/>
</dbReference>
<dbReference type="Pfam" id="PF24624">
    <property type="entry name" value="Int_N"/>
    <property type="match status" value="1"/>
</dbReference>
<dbReference type="GO" id="GO:0006310">
    <property type="term" value="P:DNA recombination"/>
    <property type="evidence" value="ECO:0007669"/>
    <property type="project" value="UniProtKB-KW"/>
</dbReference>
<evidence type="ECO:0000256" key="2">
    <source>
        <dbReference type="ARBA" id="ARBA00023172"/>
    </source>
</evidence>
<reference evidence="4" key="1">
    <citation type="submission" date="2020-12" db="EMBL/GenBank/DDBJ databases">
        <title>Draft genome sequence of Enterobacter spp., Lelliottia spp. and Serratia spp. isolated from drinking water reservoirs and lakes.</title>
        <authorList>
            <person name="Reitter C."/>
            <person name="Neuhaus K."/>
            <person name="Huegler M."/>
        </authorList>
    </citation>
    <scope>NUCLEOTIDE SEQUENCE</scope>
    <source>
        <strain evidence="4">TZW15</strain>
    </source>
</reference>
<keyword evidence="2" id="KW-0233">DNA recombination</keyword>
<gene>
    <name evidence="4" type="ORF">I7V27_20515</name>
</gene>
<protein>
    <submittedName>
        <fullName evidence="4">Tyrosine-type recombinase/integrase</fullName>
    </submittedName>
</protein>
<dbReference type="PANTHER" id="PTHR30349">
    <property type="entry name" value="PHAGE INTEGRASE-RELATED"/>
    <property type="match status" value="1"/>
</dbReference>
<dbReference type="InterPro" id="IPR013762">
    <property type="entry name" value="Integrase-like_cat_sf"/>
</dbReference>
<dbReference type="Proteomes" id="UP000653275">
    <property type="component" value="Unassembled WGS sequence"/>
</dbReference>
<proteinExistence type="predicted"/>
<evidence type="ECO:0000313" key="4">
    <source>
        <dbReference type="EMBL" id="MBL5936821.1"/>
    </source>
</evidence>
<evidence type="ECO:0000313" key="5">
    <source>
        <dbReference type="Proteomes" id="UP000653275"/>
    </source>
</evidence>
<evidence type="ECO:0000256" key="1">
    <source>
        <dbReference type="ARBA" id="ARBA00022908"/>
    </source>
</evidence>
<dbReference type="InterPro" id="IPR002104">
    <property type="entry name" value="Integrase_catalytic"/>
</dbReference>
<dbReference type="Gene3D" id="1.10.443.10">
    <property type="entry name" value="Intergrase catalytic core"/>
    <property type="match status" value="1"/>
</dbReference>
<dbReference type="InterPro" id="IPR050090">
    <property type="entry name" value="Tyrosine_recombinase_XerCD"/>
</dbReference>
<dbReference type="CDD" id="cd00796">
    <property type="entry name" value="INT_Rci_Hp1_C"/>
    <property type="match status" value="1"/>
</dbReference>
<dbReference type="PANTHER" id="PTHR30349:SF93">
    <property type="entry name" value="FELS-2 PROPHAGE PROTEIN"/>
    <property type="match status" value="1"/>
</dbReference>
<dbReference type="AlphaFoldDB" id="A0AAP2AHL0"/>
<dbReference type="Pfam" id="PF00589">
    <property type="entry name" value="Phage_integrase"/>
    <property type="match status" value="1"/>
</dbReference>
<dbReference type="GO" id="GO:0003677">
    <property type="term" value="F:DNA binding"/>
    <property type="evidence" value="ECO:0007669"/>
    <property type="project" value="InterPro"/>
</dbReference>
<dbReference type="SUPFAM" id="SSF56349">
    <property type="entry name" value="DNA breaking-rejoining enzymes"/>
    <property type="match status" value="1"/>
</dbReference>
<comment type="caution">
    <text evidence="4">The sequence shown here is derived from an EMBL/GenBank/DDBJ whole genome shotgun (WGS) entry which is preliminary data.</text>
</comment>
<accession>A0AAP2AHL0</accession>
<keyword evidence="1" id="KW-0229">DNA integration</keyword>
<dbReference type="PROSITE" id="PS51898">
    <property type="entry name" value="TYR_RECOMBINASE"/>
    <property type="match status" value="1"/>
</dbReference>
<dbReference type="EMBL" id="JAENMS010000015">
    <property type="protein sequence ID" value="MBL5936821.1"/>
    <property type="molecule type" value="Genomic_DNA"/>
</dbReference>